<dbReference type="SMART" id="SM00297">
    <property type="entry name" value="BROMO"/>
    <property type="match status" value="2"/>
</dbReference>
<dbReference type="GO" id="GO:0016251">
    <property type="term" value="F:RNA polymerase II general transcription initiation factor activity"/>
    <property type="evidence" value="ECO:0007669"/>
    <property type="project" value="InterPro"/>
</dbReference>
<dbReference type="Gene3D" id="1.20.920.10">
    <property type="entry name" value="Bromodomain-like"/>
    <property type="match status" value="2"/>
</dbReference>
<keyword evidence="9" id="KW-0175">Coiled coil</keyword>
<feature type="compositionally biased region" description="Polar residues" evidence="10">
    <location>
        <begin position="1100"/>
        <end position="1111"/>
    </location>
</feature>
<feature type="region of interest" description="Disordered" evidence="10">
    <location>
        <begin position="535"/>
        <end position="558"/>
    </location>
</feature>
<feature type="compositionally biased region" description="Basic and acidic residues" evidence="10">
    <location>
        <begin position="1134"/>
        <end position="1149"/>
    </location>
</feature>
<dbReference type="InterPro" id="IPR040240">
    <property type="entry name" value="TAF1"/>
</dbReference>
<comment type="subcellular location">
    <subcellularLocation>
        <location evidence="1">Nucleus</location>
    </subcellularLocation>
</comment>
<evidence type="ECO:0000259" key="11">
    <source>
        <dbReference type="PROSITE" id="PS50014"/>
    </source>
</evidence>
<feature type="compositionally biased region" description="Basic and acidic residues" evidence="10">
    <location>
        <begin position="306"/>
        <end position="317"/>
    </location>
</feature>
<dbReference type="Pfam" id="PF15288">
    <property type="entry name" value="zf-CCHC_6"/>
    <property type="match status" value="1"/>
</dbReference>
<evidence type="ECO:0000256" key="3">
    <source>
        <dbReference type="ARBA" id="ARBA00023015"/>
    </source>
</evidence>
<dbReference type="InterPro" id="IPR018359">
    <property type="entry name" value="Bromodomain_CS"/>
</dbReference>
<keyword evidence="13" id="KW-1185">Reference proteome</keyword>
<organism evidence="12 13">
    <name type="scientific">Trichonephila clavata</name>
    <name type="common">Joro spider</name>
    <name type="synonym">Nephila clavata</name>
    <dbReference type="NCBI Taxonomy" id="2740835"/>
    <lineage>
        <taxon>Eukaryota</taxon>
        <taxon>Metazoa</taxon>
        <taxon>Ecdysozoa</taxon>
        <taxon>Arthropoda</taxon>
        <taxon>Chelicerata</taxon>
        <taxon>Arachnida</taxon>
        <taxon>Araneae</taxon>
        <taxon>Araneomorphae</taxon>
        <taxon>Entelegynae</taxon>
        <taxon>Araneoidea</taxon>
        <taxon>Nephilidae</taxon>
        <taxon>Trichonephila</taxon>
    </lineage>
</organism>
<evidence type="ECO:0000256" key="1">
    <source>
        <dbReference type="ARBA" id="ARBA00004123"/>
    </source>
</evidence>
<evidence type="ECO:0000256" key="7">
    <source>
        <dbReference type="ARBA" id="ARBA00040102"/>
    </source>
</evidence>
<feature type="domain" description="Bromo" evidence="11">
    <location>
        <begin position="1397"/>
        <end position="1467"/>
    </location>
</feature>
<feature type="compositionally biased region" description="Basic and acidic residues" evidence="10">
    <location>
        <begin position="1237"/>
        <end position="1248"/>
    </location>
</feature>
<feature type="domain" description="Bromo" evidence="11">
    <location>
        <begin position="1520"/>
        <end position="1590"/>
    </location>
</feature>
<dbReference type="InterPro" id="IPR001487">
    <property type="entry name" value="Bromodomain"/>
</dbReference>
<dbReference type="PANTHER" id="PTHR13900">
    <property type="entry name" value="TRANSCRIPTION INITIATION FACTOR TFIID"/>
    <property type="match status" value="1"/>
</dbReference>
<proteinExistence type="inferred from homology"/>
<dbReference type="CDD" id="cd05511">
    <property type="entry name" value="Bromo_TFIID"/>
    <property type="match status" value="2"/>
</dbReference>
<dbReference type="InterPro" id="IPR041670">
    <property type="entry name" value="Znf-CCHC_6"/>
</dbReference>
<dbReference type="InterPro" id="IPR036427">
    <property type="entry name" value="Bromodomain-like_sf"/>
</dbReference>
<dbReference type="InterPro" id="IPR022591">
    <property type="entry name" value="TAF1_HAT_dom"/>
</dbReference>
<dbReference type="SUPFAM" id="SSF47055">
    <property type="entry name" value="TAF(II)230 TBP-binding fragment"/>
    <property type="match status" value="1"/>
</dbReference>
<feature type="compositionally biased region" description="Basic and acidic residues" evidence="10">
    <location>
        <begin position="1112"/>
        <end position="1124"/>
    </location>
</feature>
<dbReference type="Gene3D" id="1.10.1100.10">
    <property type="entry name" value="TAFII-230 TBP-binding domain"/>
    <property type="match status" value="1"/>
</dbReference>
<evidence type="ECO:0000256" key="8">
    <source>
        <dbReference type="PROSITE-ProRule" id="PRU00035"/>
    </source>
</evidence>
<dbReference type="GO" id="GO:0051123">
    <property type="term" value="P:RNA polymerase II preinitiation complex assembly"/>
    <property type="evidence" value="ECO:0007669"/>
    <property type="project" value="TreeGrafter"/>
</dbReference>
<feature type="compositionally biased region" description="Pro residues" evidence="10">
    <location>
        <begin position="539"/>
        <end position="548"/>
    </location>
</feature>
<dbReference type="FunFam" id="1.20.920.10:FF:000020">
    <property type="entry name" value="Transcription initiation factor TFIID subunit"/>
    <property type="match status" value="1"/>
</dbReference>
<feature type="region of interest" description="Disordered" evidence="10">
    <location>
        <begin position="289"/>
        <end position="326"/>
    </location>
</feature>
<dbReference type="OrthoDB" id="5752at2759"/>
<evidence type="ECO:0000256" key="5">
    <source>
        <dbReference type="ARBA" id="ARBA00023163"/>
    </source>
</evidence>
<dbReference type="InterPro" id="IPR036741">
    <property type="entry name" value="TAFII-230_TBP-bd_sf"/>
</dbReference>
<evidence type="ECO:0000256" key="4">
    <source>
        <dbReference type="ARBA" id="ARBA00023117"/>
    </source>
</evidence>
<dbReference type="Pfam" id="PF00439">
    <property type="entry name" value="Bromodomain"/>
    <property type="match status" value="2"/>
</dbReference>
<dbReference type="Proteomes" id="UP000887116">
    <property type="component" value="Unassembled WGS sequence"/>
</dbReference>
<accession>A0A8X6KYJ8</accession>
<dbReference type="PANTHER" id="PTHR13900:SF0">
    <property type="entry name" value="TRANSCRIPTION INITIATION FACTOR TFIID SUBUNIT 1"/>
    <property type="match status" value="1"/>
</dbReference>
<reference evidence="12" key="1">
    <citation type="submission" date="2020-07" db="EMBL/GenBank/DDBJ databases">
        <title>Multicomponent nature underlies the extraordinary mechanical properties of spider dragline silk.</title>
        <authorList>
            <person name="Kono N."/>
            <person name="Nakamura H."/>
            <person name="Mori M."/>
            <person name="Yoshida Y."/>
            <person name="Ohtoshi R."/>
            <person name="Malay A.D."/>
            <person name="Moran D.A.P."/>
            <person name="Tomita M."/>
            <person name="Numata K."/>
            <person name="Arakawa K."/>
        </authorList>
    </citation>
    <scope>NUCLEOTIDE SEQUENCE</scope>
</reference>
<sequence length="1809" mass="206973">MDSDEDGENERVISLTHLLFGNIDDDGQLENDFLDPESIRQLDQLRQLGIGTQLKELTDDVDSPDFEMGDYSTSENDEIPVKSPSAVDYSDITELADETENMVPDSTTKESPPHTAPVIKQEICDPAFFDEIDVKPSVCDADLMPPPPLPPPKDYNENLPLTQNDWNIAPVTHTHNSPSNITIKKEPQDFDMPLPTTAPIVPLVESKKEKKLDTPLAAMLPSKYRNMDVTKLFPEFRHHQVLRFSRLFGPGKPSSLPQIWRGVKKKKKKKNSEESNVFRIIKNISVDKNISTSSPPLPEEVESDDEAKLMKPPEKNRMGTNNESYKSNELSPGFAAWRLGPSKLWYDMLNVPESGEGFDYGFRLKKQEPSESEDETKELADDYPDDAYFMVTQYAWEDDIIWNGEEVKHKVLAKLNNRNNAAGWVPSSHNRTASAFSEQVECEYSEDKDDTWWSIFPVENEDLIHGHWEGDIIWNSEAMDKIPEPKVLTLDLNDENIILRIPDDPDPNSITSNEPVKEKKDMVRKSRILLGKAGVISEPEPPSPPPPQSIKKDPFNISNDEYYNPKMTQDTALKPNVGGNLIQHSIPAIELRPPFFPTHMGPLKLKHFHRPPLKRYSHGILAQPGFHGVVPLLRHIKRKAKQREEEREASGGGEMFFMRTPEDLTGRDGEIILAEYCEEHPPLIMQVGMATKIRNYYKRKPGKDTGAPEYKYGETAYAHTSPFLGSLAPGQSLQAFENNLFRSPVYQHELAETDFVIIRTRQHYFIREVETIFTVGQQLPLFEVPGPNSKKANNFIRDFLQVFIYRLFWNSRDSPRRIKMEDIKKAFPSHSESSIRKRLKLCADFKRTGTDSNWWVLKSEFRLPTEDEIRAMVSPEQCCAYYGMLAAEERLKEAGYGEKSLFAPEDENDEENQIKMDDEVKAAPWNTTRAFISAMKGKCLLQLTGVADPTGCGEGFSYVRVPNKPQQSKEECSSQTPAKKTVTGTDADLRRLSLSNAKQLLRKFNVPEDEIKKLSRWEVIDVVRTLSTEQAKAGEEAMSKFARGNRFSIAEHQERYKEDCQRIFDLQNRVLVSKEVLSTDEDSSSDDDSDIEEMGKNIENMLSSKKTSSQLSHEREEAERRELQKLILGEDSVSEEKRKRDKDKTKIEKEDDSASLGSTGSNSNGRILKIYRTFKNPDGKEFVRIETVRKPAVIDTYVRIRTTKDPAFIKQFASTLDEHQKEEIRKERRRIQEQLRRLKRNAEKEKQVPPKKKPKKEPPLLKLKCGACGAIGHMRTNKTCPLYQAAAPIPPVQVAMTEEEEEEEERHGLEDDNLVKVDETKVVLSKQLIKHADEVRRKSLVLKFPKEAVAIKKRRRAAGTVMHCDYLKKPHKLVNRQRTDPVVALSIILESMLNEMRDLPETQPFWFPVSAKNVPDYHRIVHRAMDLQSMREKLHQRKYRSREEFLRDVNQIVDNSTIYNGAKSPLTQTAHKMLEHCLKRFADKEEKLMRLEKAINPLLDDNDQVAFSFILETIVSQDLKSIPESWPFHKPVSKKFVKEYYSIIKNPIDLDQILKNIKAHKYSNREHFQADVALLVTNSLTFNGPDSQFTKKAKEILEACETSLKKYDQQLALLETAIKASQEAALDAIETDSAMTGNSCLQEDNFMESEPGEKYEDHFRGKGKDNDDLEFIDVEGEEDEFDEDEDDESMLLDANLLGKSDRESAFGDKIQYDSDNEMQQIASLGSDSADIVQFDLSLCNDNENSEIIDENYDPSEFLLQGRYGFQHCKDGTEDNVSNDLLVSDSDEESARTIHTHTGQTEQENEELWF</sequence>
<dbReference type="Pfam" id="PF09247">
    <property type="entry name" value="TBP-binding"/>
    <property type="match status" value="1"/>
</dbReference>
<dbReference type="GO" id="GO:0017025">
    <property type="term" value="F:TBP-class protein binding"/>
    <property type="evidence" value="ECO:0007669"/>
    <property type="project" value="InterPro"/>
</dbReference>
<evidence type="ECO:0000256" key="10">
    <source>
        <dbReference type="SAM" id="MobiDB-lite"/>
    </source>
</evidence>
<comment type="caution">
    <text evidence="12">The sequence shown here is derived from an EMBL/GenBank/DDBJ whole genome shotgun (WGS) entry which is preliminary data.</text>
</comment>
<evidence type="ECO:0000256" key="6">
    <source>
        <dbReference type="ARBA" id="ARBA00023242"/>
    </source>
</evidence>
<dbReference type="PROSITE" id="PS00633">
    <property type="entry name" value="BROMODOMAIN_1"/>
    <property type="match status" value="2"/>
</dbReference>
<evidence type="ECO:0000313" key="12">
    <source>
        <dbReference type="EMBL" id="GFQ88986.1"/>
    </source>
</evidence>
<dbReference type="PROSITE" id="PS50014">
    <property type="entry name" value="BROMODOMAIN_2"/>
    <property type="match status" value="2"/>
</dbReference>
<dbReference type="SUPFAM" id="SSF47370">
    <property type="entry name" value="Bromodomain"/>
    <property type="match status" value="2"/>
</dbReference>
<keyword evidence="4 8" id="KW-0103">Bromodomain</keyword>
<dbReference type="GO" id="GO:0005669">
    <property type="term" value="C:transcription factor TFIID complex"/>
    <property type="evidence" value="ECO:0007669"/>
    <property type="project" value="InterPro"/>
</dbReference>
<dbReference type="GO" id="GO:0004402">
    <property type="term" value="F:histone acetyltransferase activity"/>
    <property type="evidence" value="ECO:0007669"/>
    <property type="project" value="InterPro"/>
</dbReference>
<evidence type="ECO:0000313" key="13">
    <source>
        <dbReference type="Proteomes" id="UP000887116"/>
    </source>
</evidence>
<dbReference type="PRINTS" id="PR00503">
    <property type="entry name" value="BROMODOMAIN"/>
</dbReference>
<comment type="similarity">
    <text evidence="2">Belongs to the TAF1 family.</text>
</comment>
<dbReference type="InterPro" id="IPR009067">
    <property type="entry name" value="TAF_II_230-bd"/>
</dbReference>
<gene>
    <name evidence="12" type="primary">Taf1</name>
    <name evidence="12" type="ORF">TNCT_322121</name>
</gene>
<keyword evidence="3" id="KW-0805">Transcription regulation</keyword>
<protein>
    <recommendedName>
        <fullName evidence="7">Transcription initiation factor TFIID subunit 1</fullName>
    </recommendedName>
</protein>
<name>A0A8X6KYJ8_TRICU</name>
<dbReference type="EMBL" id="BMAO01033365">
    <property type="protein sequence ID" value="GFQ88986.1"/>
    <property type="molecule type" value="Genomic_DNA"/>
</dbReference>
<keyword evidence="5" id="KW-0804">Transcription</keyword>
<feature type="region of interest" description="Disordered" evidence="10">
    <location>
        <begin position="1786"/>
        <end position="1809"/>
    </location>
</feature>
<evidence type="ECO:0000256" key="2">
    <source>
        <dbReference type="ARBA" id="ARBA00009064"/>
    </source>
</evidence>
<feature type="region of interest" description="Disordered" evidence="10">
    <location>
        <begin position="1237"/>
        <end position="1259"/>
    </location>
</feature>
<feature type="coiled-coil region" evidence="9">
    <location>
        <begin position="1597"/>
        <end position="1624"/>
    </location>
</feature>
<feature type="region of interest" description="Disordered" evidence="10">
    <location>
        <begin position="1100"/>
        <end position="1162"/>
    </location>
</feature>
<keyword evidence="6" id="KW-0539">Nucleus</keyword>
<dbReference type="Pfam" id="PF12157">
    <property type="entry name" value="DUF3591"/>
    <property type="match status" value="1"/>
</dbReference>
<evidence type="ECO:0000256" key="9">
    <source>
        <dbReference type="SAM" id="Coils"/>
    </source>
</evidence>